<proteinExistence type="predicted"/>
<dbReference type="InterPro" id="IPR045239">
    <property type="entry name" value="bHLH95_bHLH"/>
</dbReference>
<accession>A0A5N6Q353</accession>
<evidence type="ECO:0000256" key="2">
    <source>
        <dbReference type="ARBA" id="ARBA00023015"/>
    </source>
</evidence>
<comment type="subcellular location">
    <subcellularLocation>
        <location evidence="1">Nucleus</location>
    </subcellularLocation>
</comment>
<dbReference type="GO" id="GO:0003677">
    <property type="term" value="F:DNA binding"/>
    <property type="evidence" value="ECO:0007669"/>
    <property type="project" value="UniProtKB-KW"/>
</dbReference>
<dbReference type="AlphaFoldDB" id="A0A5N6Q353"/>
<dbReference type="InterPro" id="IPR045843">
    <property type="entry name" value="IND-like"/>
</dbReference>
<comment type="caution">
    <text evidence="7">The sequence shown here is derived from an EMBL/GenBank/DDBJ whole genome shotgun (WGS) entry which is preliminary data.</text>
</comment>
<dbReference type="Proteomes" id="UP000326396">
    <property type="component" value="Linkage Group LG1"/>
</dbReference>
<dbReference type="CDD" id="cd11393">
    <property type="entry name" value="bHLH_AtbHLH_like"/>
    <property type="match status" value="1"/>
</dbReference>
<evidence type="ECO:0000313" key="7">
    <source>
        <dbReference type="EMBL" id="KAD7478982.1"/>
    </source>
</evidence>
<keyword evidence="3" id="KW-0238">DNA-binding</keyword>
<reference evidence="7 8" key="1">
    <citation type="submission" date="2019-05" db="EMBL/GenBank/DDBJ databases">
        <title>Mikania micrantha, genome provides insights into the molecular mechanism of rapid growth.</title>
        <authorList>
            <person name="Liu B."/>
        </authorList>
    </citation>
    <scope>NUCLEOTIDE SEQUENCE [LARGE SCALE GENOMIC DNA]</scope>
    <source>
        <strain evidence="7">NLD-2019</strain>
        <tissue evidence="7">Leaf</tissue>
    </source>
</reference>
<organism evidence="7 8">
    <name type="scientific">Mikania micrantha</name>
    <name type="common">bitter vine</name>
    <dbReference type="NCBI Taxonomy" id="192012"/>
    <lineage>
        <taxon>Eukaryota</taxon>
        <taxon>Viridiplantae</taxon>
        <taxon>Streptophyta</taxon>
        <taxon>Embryophyta</taxon>
        <taxon>Tracheophyta</taxon>
        <taxon>Spermatophyta</taxon>
        <taxon>Magnoliopsida</taxon>
        <taxon>eudicotyledons</taxon>
        <taxon>Gunneridae</taxon>
        <taxon>Pentapetalae</taxon>
        <taxon>asterids</taxon>
        <taxon>campanulids</taxon>
        <taxon>Asterales</taxon>
        <taxon>Asteraceae</taxon>
        <taxon>Asteroideae</taxon>
        <taxon>Heliantheae alliance</taxon>
        <taxon>Eupatorieae</taxon>
        <taxon>Mikania</taxon>
    </lineage>
</organism>
<evidence type="ECO:0000256" key="1">
    <source>
        <dbReference type="ARBA" id="ARBA00004123"/>
    </source>
</evidence>
<dbReference type="OrthoDB" id="1610519at2759"/>
<dbReference type="PROSITE" id="PS50888">
    <property type="entry name" value="BHLH"/>
    <property type="match status" value="1"/>
</dbReference>
<evidence type="ECO:0000256" key="3">
    <source>
        <dbReference type="ARBA" id="ARBA00023125"/>
    </source>
</evidence>
<name>A0A5N6Q353_9ASTR</name>
<feature type="domain" description="BHLH" evidence="6">
    <location>
        <begin position="178"/>
        <end position="227"/>
    </location>
</feature>
<dbReference type="SUPFAM" id="SSF47459">
    <property type="entry name" value="HLH, helix-loop-helix DNA-binding domain"/>
    <property type="match status" value="1"/>
</dbReference>
<dbReference type="GO" id="GO:0003700">
    <property type="term" value="F:DNA-binding transcription factor activity"/>
    <property type="evidence" value="ECO:0007669"/>
    <property type="project" value="InterPro"/>
</dbReference>
<evidence type="ECO:0000259" key="6">
    <source>
        <dbReference type="PROSITE" id="PS50888"/>
    </source>
</evidence>
<evidence type="ECO:0000256" key="4">
    <source>
        <dbReference type="ARBA" id="ARBA00023163"/>
    </source>
</evidence>
<keyword evidence="5" id="KW-0539">Nucleus</keyword>
<keyword evidence="8" id="KW-1185">Reference proteome</keyword>
<gene>
    <name evidence="7" type="ORF">E3N88_02118</name>
</gene>
<sequence length="311" mass="35512">MEQSFQSLLLAGKYSADDGNFLPFSISDDTHIHSQMSYQKLNYEKSLLSSLIYPYYPSISYDNAVNVNLQSEKISERFNEHSNWRCAEREEKLKRMKTEPSNESSFNLTPAAVFCQMPELRSIEQANQQEKQLKQKFSTVAITSNQQMLEPTVTSFQLATSYLTPATFQPQRLPIAPPAKLSKREQGTRRQYTLSDKTRSLQKLLPVEGKMDMATIYEETFKYIKFLKAQISVLESMSVTSTSGFNFRSENPRYGNLYEGLGKLNRQQLLEVLVNSPAAQSVLYSKACCIYSLEQLMLLNDIAGKNFFSGH</sequence>
<dbReference type="InterPro" id="IPR036638">
    <property type="entry name" value="HLH_DNA-bd_sf"/>
</dbReference>
<keyword evidence="4" id="KW-0804">Transcription</keyword>
<dbReference type="Gene3D" id="4.10.280.10">
    <property type="entry name" value="Helix-loop-helix DNA-binding domain"/>
    <property type="match status" value="1"/>
</dbReference>
<dbReference type="PANTHER" id="PTHR45914:SF24">
    <property type="entry name" value="BHLH DOMAIN-CONTAINING PROTEIN"/>
    <property type="match status" value="1"/>
</dbReference>
<dbReference type="EMBL" id="SZYD01000001">
    <property type="protein sequence ID" value="KAD7478982.1"/>
    <property type="molecule type" value="Genomic_DNA"/>
</dbReference>
<protein>
    <recommendedName>
        <fullName evidence="6">BHLH domain-containing protein</fullName>
    </recommendedName>
</protein>
<dbReference type="InterPro" id="IPR011598">
    <property type="entry name" value="bHLH_dom"/>
</dbReference>
<evidence type="ECO:0000313" key="8">
    <source>
        <dbReference type="Proteomes" id="UP000326396"/>
    </source>
</evidence>
<dbReference type="GO" id="GO:0046983">
    <property type="term" value="F:protein dimerization activity"/>
    <property type="evidence" value="ECO:0007669"/>
    <property type="project" value="InterPro"/>
</dbReference>
<dbReference type="PANTHER" id="PTHR45914">
    <property type="entry name" value="TRANSCRIPTION FACTOR HEC3-RELATED"/>
    <property type="match status" value="1"/>
</dbReference>
<evidence type="ECO:0000256" key="5">
    <source>
        <dbReference type="ARBA" id="ARBA00023242"/>
    </source>
</evidence>
<keyword evidence="2" id="KW-0805">Transcription regulation</keyword>
<dbReference type="GO" id="GO:0005634">
    <property type="term" value="C:nucleus"/>
    <property type="evidence" value="ECO:0007669"/>
    <property type="project" value="UniProtKB-SubCell"/>
</dbReference>